<dbReference type="AlphaFoldDB" id="Q23AR0"/>
<proteinExistence type="predicted"/>
<dbReference type="HOGENOM" id="CLU_510482_0_0_1"/>
<dbReference type="Pfam" id="PF14536">
    <property type="entry name" value="DUF4441"/>
    <property type="match status" value="1"/>
</dbReference>
<feature type="region of interest" description="Disordered" evidence="1">
    <location>
        <begin position="98"/>
        <end position="118"/>
    </location>
</feature>
<dbReference type="RefSeq" id="XP_001013877.2">
    <property type="nucleotide sequence ID" value="XM_001013877.2"/>
</dbReference>
<organism evidence="2 3">
    <name type="scientific">Tetrahymena thermophila (strain SB210)</name>
    <dbReference type="NCBI Taxonomy" id="312017"/>
    <lineage>
        <taxon>Eukaryota</taxon>
        <taxon>Sar</taxon>
        <taxon>Alveolata</taxon>
        <taxon>Ciliophora</taxon>
        <taxon>Intramacronucleata</taxon>
        <taxon>Oligohymenophorea</taxon>
        <taxon>Hymenostomatida</taxon>
        <taxon>Tetrahymenina</taxon>
        <taxon>Tetrahymenidae</taxon>
        <taxon>Tetrahymena</taxon>
    </lineage>
</organism>
<dbReference type="EMBL" id="GG662723">
    <property type="protein sequence ID" value="EAR93632.2"/>
    <property type="molecule type" value="Genomic_DNA"/>
</dbReference>
<dbReference type="InParanoid" id="Q23AR0"/>
<evidence type="ECO:0000313" key="2">
    <source>
        <dbReference type="EMBL" id="EAR93632.2"/>
    </source>
</evidence>
<name>Q23AR0_TETTS</name>
<evidence type="ECO:0000256" key="1">
    <source>
        <dbReference type="SAM" id="MobiDB-lite"/>
    </source>
</evidence>
<gene>
    <name evidence="2" type="ORF">TTHERM_00770850</name>
</gene>
<dbReference type="GeneID" id="7823121"/>
<keyword evidence="3" id="KW-1185">Reference proteome</keyword>
<dbReference type="KEGG" id="tet:TTHERM_00770850"/>
<protein>
    <submittedName>
        <fullName evidence="2">Uncharacterized protein</fullName>
    </submittedName>
</protein>
<dbReference type="InterPro" id="IPR028008">
    <property type="entry name" value="DUF4441"/>
</dbReference>
<sequence>MRSQSSSMYESTQQIIFEENTNQQHIKQNNKGISSFYSKASDNDYDLNTTRDSLTTCKKYQVNESMKMKKQERKQKKEEKNHKMLERLQSLPKRILRSQKQNECLKPNQEDPSDEIQLNNSSENHHLIVNEDTNQLEKNTKIDLFSFVNLNQQQQQIEINQLQINFLERKQYETYNEQINQNPSNEDQKSNKVKQNNQQYLNYQQEEQEQILFEKQEDLNSIFSQKNYEFDQNKCSYLNQNQEQIQTNNQNLMNNNSILIDYNLPSQQIPFENFRFSDELSCQQSDNYQDYNGQYIYQNEDFFQLLDYNYSNQFEQENQQNNNNQKSNNDPTQIDESFQKQKQDNQKIELDNVSSKSHQCNFNLIKLQKNNIVKNLMSTFKRFIFNLFEITPIKKQKNVQEEDLQYQSNKTIMKIYLDCNSQNDKQIIQKTRQSVLNLYNQNHNHKQCFDEKIFLKRFERYIKNKSYNQHSMNLLINHSSFSQVFKYFLQNFANNWLMNSNISNQNSYKIVIEFLIKE</sequence>
<dbReference type="Proteomes" id="UP000009168">
    <property type="component" value="Unassembled WGS sequence"/>
</dbReference>
<reference evidence="3" key="1">
    <citation type="journal article" date="2006" name="PLoS Biol.">
        <title>Macronuclear genome sequence of the ciliate Tetrahymena thermophila, a model eukaryote.</title>
        <authorList>
            <person name="Eisen J.A."/>
            <person name="Coyne R.S."/>
            <person name="Wu M."/>
            <person name="Wu D."/>
            <person name="Thiagarajan M."/>
            <person name="Wortman J.R."/>
            <person name="Badger J.H."/>
            <person name="Ren Q."/>
            <person name="Amedeo P."/>
            <person name="Jones K.M."/>
            <person name="Tallon L.J."/>
            <person name="Delcher A.L."/>
            <person name="Salzberg S.L."/>
            <person name="Silva J.C."/>
            <person name="Haas B.J."/>
            <person name="Majoros W.H."/>
            <person name="Farzad M."/>
            <person name="Carlton J.M."/>
            <person name="Smith R.K. Jr."/>
            <person name="Garg J."/>
            <person name="Pearlman R.E."/>
            <person name="Karrer K.M."/>
            <person name="Sun L."/>
            <person name="Manning G."/>
            <person name="Elde N.C."/>
            <person name="Turkewitz A.P."/>
            <person name="Asai D.J."/>
            <person name="Wilkes D.E."/>
            <person name="Wang Y."/>
            <person name="Cai H."/>
            <person name="Collins K."/>
            <person name="Stewart B.A."/>
            <person name="Lee S.R."/>
            <person name="Wilamowska K."/>
            <person name="Weinberg Z."/>
            <person name="Ruzzo W.L."/>
            <person name="Wloga D."/>
            <person name="Gaertig J."/>
            <person name="Frankel J."/>
            <person name="Tsao C.-C."/>
            <person name="Gorovsky M.A."/>
            <person name="Keeling P.J."/>
            <person name="Waller R.F."/>
            <person name="Patron N.J."/>
            <person name="Cherry J.M."/>
            <person name="Stover N.A."/>
            <person name="Krieger C.J."/>
            <person name="del Toro C."/>
            <person name="Ryder H.F."/>
            <person name="Williamson S.C."/>
            <person name="Barbeau R.A."/>
            <person name="Hamilton E.P."/>
            <person name="Orias E."/>
        </authorList>
    </citation>
    <scope>NUCLEOTIDE SEQUENCE [LARGE SCALE GENOMIC DNA]</scope>
    <source>
        <strain evidence="3">SB210</strain>
    </source>
</reference>
<accession>Q23AR0</accession>
<evidence type="ECO:0000313" key="3">
    <source>
        <dbReference type="Proteomes" id="UP000009168"/>
    </source>
</evidence>